<dbReference type="Proteomes" id="UP000756860">
    <property type="component" value="Unassembled WGS sequence"/>
</dbReference>
<evidence type="ECO:0000313" key="3">
    <source>
        <dbReference type="EMBL" id="MBT0653773.1"/>
    </source>
</evidence>
<evidence type="ECO:0000259" key="2">
    <source>
        <dbReference type="Pfam" id="PF09699"/>
    </source>
</evidence>
<gene>
    <name evidence="3" type="ORF">KI810_11955</name>
</gene>
<evidence type="ECO:0000313" key="4">
    <source>
        <dbReference type="Proteomes" id="UP000756860"/>
    </source>
</evidence>
<dbReference type="SUPFAM" id="SSF48695">
    <property type="entry name" value="Multiheme cytochromes"/>
    <property type="match status" value="2"/>
</dbReference>
<dbReference type="EMBL" id="JAHCVK010000005">
    <property type="protein sequence ID" value="MBT0653773.1"/>
    <property type="molecule type" value="Genomic_DNA"/>
</dbReference>
<evidence type="ECO:0000256" key="1">
    <source>
        <dbReference type="SAM" id="SignalP"/>
    </source>
</evidence>
<dbReference type="Pfam" id="PF09699">
    <property type="entry name" value="Paired_CXXCH_1"/>
    <property type="match status" value="1"/>
</dbReference>
<name>A0ABS5SEK2_9BACT</name>
<accession>A0ABS5SEK2</accession>
<feature type="domain" description="Doubled CXXCH motif" evidence="2">
    <location>
        <begin position="203"/>
        <end position="233"/>
    </location>
</feature>
<proteinExistence type="predicted"/>
<sequence length="235" mass="24110">MKKVLAVVAVASLMAAATVAGAASIKNSKHDLSSTGGQTVRGDTNQLCVFCHTPHNAVQNGYPLWNRSNPAGSAFKLYSSSGMQNGYTAGGNAGASTGFTADSVSLYCMSCHDGVTSVGAVYNKPADKLSGITMQGTKADGSLLGTSTANLGTDLQNDHPVNFNVTSNLDPAIAPLSGATMKTSDITNALPLFKSARGNTSLECASCHAVHDPANVPFLRTTIEGSKLCLGCHIK</sequence>
<feature type="signal peptide" evidence="1">
    <location>
        <begin position="1"/>
        <end position="22"/>
    </location>
</feature>
<dbReference type="InterPro" id="IPR036280">
    <property type="entry name" value="Multihaem_cyt_sf"/>
</dbReference>
<keyword evidence="4" id="KW-1185">Reference proteome</keyword>
<organism evidence="3 4">
    <name type="scientific">Geomobilimonas luticola</name>
    <dbReference type="NCBI Taxonomy" id="1114878"/>
    <lineage>
        <taxon>Bacteria</taxon>
        <taxon>Pseudomonadati</taxon>
        <taxon>Thermodesulfobacteriota</taxon>
        <taxon>Desulfuromonadia</taxon>
        <taxon>Geobacterales</taxon>
        <taxon>Geobacteraceae</taxon>
        <taxon>Geomobilimonas</taxon>
    </lineage>
</organism>
<dbReference type="RefSeq" id="WP_214175777.1">
    <property type="nucleotide sequence ID" value="NZ_JAHCVK010000005.1"/>
</dbReference>
<comment type="caution">
    <text evidence="3">The sequence shown here is derived from an EMBL/GenBank/DDBJ whole genome shotgun (WGS) entry which is preliminary data.</text>
</comment>
<protein>
    <submittedName>
        <fullName evidence="3">Cytochrome C</fullName>
    </submittedName>
</protein>
<keyword evidence="1" id="KW-0732">Signal</keyword>
<reference evidence="3 4" key="1">
    <citation type="submission" date="2021-05" db="EMBL/GenBank/DDBJ databases">
        <title>The draft genome of Geobacter luticola JCM 17780.</title>
        <authorList>
            <person name="Xu Z."/>
            <person name="Masuda Y."/>
            <person name="Itoh H."/>
            <person name="Senoo K."/>
        </authorList>
    </citation>
    <scope>NUCLEOTIDE SEQUENCE [LARGE SCALE GENOMIC DNA]</scope>
    <source>
        <strain evidence="3 4">JCM 17780</strain>
    </source>
</reference>
<dbReference type="InterPro" id="IPR010177">
    <property type="entry name" value="Paired_CXXCH_1"/>
</dbReference>
<feature type="chain" id="PRO_5046425761" evidence="1">
    <location>
        <begin position="23"/>
        <end position="235"/>
    </location>
</feature>